<dbReference type="InterPro" id="IPR050194">
    <property type="entry name" value="Glycosyltransferase_grp1"/>
</dbReference>
<feature type="compositionally biased region" description="Basic and acidic residues" evidence="1">
    <location>
        <begin position="471"/>
        <end position="493"/>
    </location>
</feature>
<feature type="compositionally biased region" description="Basic and acidic residues" evidence="1">
    <location>
        <begin position="508"/>
        <end position="526"/>
    </location>
</feature>
<reference evidence="2" key="2">
    <citation type="journal article" date="2021" name="PeerJ">
        <title>Extensive microbial diversity within the chicken gut microbiome revealed by metagenomics and culture.</title>
        <authorList>
            <person name="Gilroy R."/>
            <person name="Ravi A."/>
            <person name="Getino M."/>
            <person name="Pursley I."/>
            <person name="Horton D.L."/>
            <person name="Alikhan N.F."/>
            <person name="Baker D."/>
            <person name="Gharbi K."/>
            <person name="Hall N."/>
            <person name="Watson M."/>
            <person name="Adriaenssens E.M."/>
            <person name="Foster-Nyarko E."/>
            <person name="Jarju S."/>
            <person name="Secka A."/>
            <person name="Antonio M."/>
            <person name="Oren A."/>
            <person name="Chaudhuri R.R."/>
            <person name="La Ragione R."/>
            <person name="Hildebrand F."/>
            <person name="Pallen M.J."/>
        </authorList>
    </citation>
    <scope>NUCLEOTIDE SEQUENCE</scope>
    <source>
        <strain evidence="2">ChiBcec7-5410</strain>
    </source>
</reference>
<organism evidence="2 3">
    <name type="scientific">Candidatus Faecivivens stercoripullorum</name>
    <dbReference type="NCBI Taxonomy" id="2840805"/>
    <lineage>
        <taxon>Bacteria</taxon>
        <taxon>Bacillati</taxon>
        <taxon>Bacillota</taxon>
        <taxon>Clostridia</taxon>
        <taxon>Eubacteriales</taxon>
        <taxon>Oscillospiraceae</taxon>
        <taxon>Oscillospiraceae incertae sedis</taxon>
        <taxon>Candidatus Faecivivens</taxon>
    </lineage>
</organism>
<feature type="compositionally biased region" description="Basic and acidic residues" evidence="1">
    <location>
        <begin position="539"/>
        <end position="549"/>
    </location>
</feature>
<evidence type="ECO:0000313" key="3">
    <source>
        <dbReference type="Proteomes" id="UP000824160"/>
    </source>
</evidence>
<reference evidence="2" key="1">
    <citation type="submission" date="2020-10" db="EMBL/GenBank/DDBJ databases">
        <authorList>
            <person name="Gilroy R."/>
        </authorList>
    </citation>
    <scope>NUCLEOTIDE SEQUENCE</scope>
    <source>
        <strain evidence="2">ChiBcec7-5410</strain>
    </source>
</reference>
<proteinExistence type="predicted"/>
<gene>
    <name evidence="2" type="ORF">IAC43_03690</name>
</gene>
<dbReference type="GO" id="GO:0016757">
    <property type="term" value="F:glycosyltransferase activity"/>
    <property type="evidence" value="ECO:0007669"/>
    <property type="project" value="TreeGrafter"/>
</dbReference>
<dbReference type="PANTHER" id="PTHR45947">
    <property type="entry name" value="SULFOQUINOVOSYL TRANSFERASE SQD2"/>
    <property type="match status" value="1"/>
</dbReference>
<dbReference type="SUPFAM" id="SSF53756">
    <property type="entry name" value="UDP-Glycosyltransferase/glycogen phosphorylase"/>
    <property type="match status" value="1"/>
</dbReference>
<dbReference type="Gene3D" id="3.40.50.2000">
    <property type="entry name" value="Glycogen Phosphorylase B"/>
    <property type="match status" value="2"/>
</dbReference>
<dbReference type="AlphaFoldDB" id="A0A9D1H5Y3"/>
<dbReference type="PANTHER" id="PTHR45947:SF3">
    <property type="entry name" value="SULFOQUINOVOSYL TRANSFERASE SQD2"/>
    <property type="match status" value="1"/>
</dbReference>
<dbReference type="Pfam" id="PF13692">
    <property type="entry name" value="Glyco_trans_1_4"/>
    <property type="match status" value="1"/>
</dbReference>
<accession>A0A9D1H5Y3</accession>
<protein>
    <submittedName>
        <fullName evidence="2">Glycosyltransferase</fullName>
    </submittedName>
</protein>
<feature type="compositionally biased region" description="Polar residues" evidence="1">
    <location>
        <begin position="527"/>
        <end position="538"/>
    </location>
</feature>
<dbReference type="Proteomes" id="UP000824160">
    <property type="component" value="Unassembled WGS sequence"/>
</dbReference>
<feature type="region of interest" description="Disordered" evidence="1">
    <location>
        <begin position="438"/>
        <end position="564"/>
    </location>
</feature>
<evidence type="ECO:0000256" key="1">
    <source>
        <dbReference type="SAM" id="MobiDB-lite"/>
    </source>
</evidence>
<feature type="compositionally biased region" description="Acidic residues" evidence="1">
    <location>
        <begin position="494"/>
        <end position="507"/>
    </location>
</feature>
<evidence type="ECO:0000313" key="2">
    <source>
        <dbReference type="EMBL" id="HIT94263.1"/>
    </source>
</evidence>
<name>A0A9D1H5Y3_9FIRM</name>
<dbReference type="EMBL" id="DVLW01000100">
    <property type="protein sequence ID" value="HIT94263.1"/>
    <property type="molecule type" value="Genomic_DNA"/>
</dbReference>
<sequence>MAKKPQNLLLVTEHYPCSNQESFLETEIPYLTKFFNVYLVTRETDKRMHRILPPGVIFSRPSEHGGRLWKWWLRTLCRFSRAYRLERRQGQEEGRWNHAQASHTLDALVESELARRYVLSLPVMQDDRPLVIYSANYNDYLYGLTRIKEMGKDIHVTARCHRANMFDPKTGERRETLNYITNRNIDAVYFTSEERRSVYVHHFTDGESPGKYRVAPLGVPGPEVLLEPPEEDYLLRIVTCSPIEEDKRLTLLIDAIAGMKIGCLDWVHIGDGSEREKVLEYARDKLENKPGIRYEFLGDMNQEERYHYYASHKLDVFLSVSSSESVPTMMMEAMANHIFVCATAVDGVTDVVSNETGLLMPENPTLEQLTAFLEMLCNMDKDKFDSRAELGYQCWEQWFNAEENCMRFASELSAVENIQPDETPEIVHRVFTSWKPEEKVEVVQTDEQEETAGVNQPEGEEKEPASGEADADAKPAEESAQEQQDKQEPAKTDDEPEKPEDQQSDQEDDKKKDGQSSETPDEKQPESGEQSDTGTASDEQPHAEEKPIEQEAEELIEMMEKLTP</sequence>
<comment type="caution">
    <text evidence="2">The sequence shown here is derived from an EMBL/GenBank/DDBJ whole genome shotgun (WGS) entry which is preliminary data.</text>
</comment>